<dbReference type="PROSITE" id="PS51819">
    <property type="entry name" value="VOC"/>
    <property type="match status" value="2"/>
</dbReference>
<dbReference type="Gene3D" id="3.10.180.10">
    <property type="entry name" value="2,3-Dihydroxybiphenyl 1,2-Dioxygenase, domain 1"/>
    <property type="match status" value="2"/>
</dbReference>
<protein>
    <submittedName>
        <fullName evidence="2">VOC family protein</fullName>
    </submittedName>
</protein>
<dbReference type="PANTHER" id="PTHR36110">
    <property type="entry name" value="RING-CLEAVING DIOXYGENASE MHQE-RELATED"/>
    <property type="match status" value="1"/>
</dbReference>
<dbReference type="RefSeq" id="WP_278674956.1">
    <property type="nucleotide sequence ID" value="NZ_DYVT01000048.1"/>
</dbReference>
<feature type="domain" description="VOC" evidence="1">
    <location>
        <begin position="141"/>
        <end position="259"/>
    </location>
</feature>
<proteinExistence type="predicted"/>
<evidence type="ECO:0000313" key="2">
    <source>
        <dbReference type="EMBL" id="HJF67581.1"/>
    </source>
</evidence>
<dbReference type="EMBL" id="DYVT01000048">
    <property type="protein sequence ID" value="HJF67581.1"/>
    <property type="molecule type" value="Genomic_DNA"/>
</dbReference>
<dbReference type="InterPro" id="IPR004360">
    <property type="entry name" value="Glyas_Fos-R_dOase_dom"/>
</dbReference>
<dbReference type="InterPro" id="IPR037523">
    <property type="entry name" value="VOC_core"/>
</dbReference>
<dbReference type="Pfam" id="PF00903">
    <property type="entry name" value="Glyoxalase"/>
    <property type="match status" value="1"/>
</dbReference>
<dbReference type="PANTHER" id="PTHR36110:SF2">
    <property type="entry name" value="RING-CLEAVING DIOXYGENASE MHQE-RELATED"/>
    <property type="match status" value="1"/>
</dbReference>
<dbReference type="Proteomes" id="UP000706163">
    <property type="component" value="Unassembled WGS sequence"/>
</dbReference>
<evidence type="ECO:0000259" key="1">
    <source>
        <dbReference type="PROSITE" id="PS51819"/>
    </source>
</evidence>
<dbReference type="SUPFAM" id="SSF54593">
    <property type="entry name" value="Glyoxalase/Bleomycin resistance protein/Dihydroxybiphenyl dioxygenase"/>
    <property type="match status" value="1"/>
</dbReference>
<gene>
    <name evidence="2" type="ORF">K8V85_04650</name>
</gene>
<name>A0A921KVF9_9STAP</name>
<evidence type="ECO:0000313" key="3">
    <source>
        <dbReference type="Proteomes" id="UP000706163"/>
    </source>
</evidence>
<organism evidence="2 3">
    <name type="scientific">Staphylococcus kloosii</name>
    <dbReference type="NCBI Taxonomy" id="29384"/>
    <lineage>
        <taxon>Bacteria</taxon>
        <taxon>Bacillati</taxon>
        <taxon>Bacillota</taxon>
        <taxon>Bacilli</taxon>
        <taxon>Bacillales</taxon>
        <taxon>Staphylococcaceae</taxon>
        <taxon>Staphylococcus</taxon>
    </lineage>
</organism>
<feature type="domain" description="VOC" evidence="1">
    <location>
        <begin position="6"/>
        <end position="130"/>
    </location>
</feature>
<dbReference type="InterPro" id="IPR029068">
    <property type="entry name" value="Glyas_Bleomycin-R_OHBP_Dase"/>
</dbReference>
<accession>A0A921KVF9</accession>
<dbReference type="InterPro" id="IPR052537">
    <property type="entry name" value="Extradiol_RC_dioxygenase"/>
</dbReference>
<reference evidence="2" key="1">
    <citation type="journal article" date="2021" name="PeerJ">
        <title>Extensive microbial diversity within the chicken gut microbiome revealed by metagenomics and culture.</title>
        <authorList>
            <person name="Gilroy R."/>
            <person name="Ravi A."/>
            <person name="Getino M."/>
            <person name="Pursley I."/>
            <person name="Horton D.L."/>
            <person name="Alikhan N.F."/>
            <person name="Baker D."/>
            <person name="Gharbi K."/>
            <person name="Hall N."/>
            <person name="Watson M."/>
            <person name="Adriaenssens E.M."/>
            <person name="Foster-Nyarko E."/>
            <person name="Jarju S."/>
            <person name="Secka A."/>
            <person name="Antonio M."/>
            <person name="Oren A."/>
            <person name="Chaudhuri R.R."/>
            <person name="La Ragione R."/>
            <person name="Hildebrand F."/>
            <person name="Pallen M.J."/>
        </authorList>
    </citation>
    <scope>NUCLEOTIDE SEQUENCE</scope>
    <source>
        <strain evidence="2">CHK149-3286</strain>
    </source>
</reference>
<reference evidence="2" key="2">
    <citation type="submission" date="2021-09" db="EMBL/GenBank/DDBJ databases">
        <authorList>
            <person name="Gilroy R."/>
        </authorList>
    </citation>
    <scope>NUCLEOTIDE SEQUENCE</scope>
    <source>
        <strain evidence="2">CHK149-3286</strain>
    </source>
</reference>
<dbReference type="AlphaFoldDB" id="A0A921KVF9"/>
<comment type="caution">
    <text evidence="2">The sequence shown here is derived from an EMBL/GenBank/DDBJ whole genome shotgun (WGS) entry which is preliminary data.</text>
</comment>
<sequence>MKAIQHIHHISAIVGNPTENIKFYRDVLQLKLIKKTVNYDDPSTYHLYFSNDSVDNGTILTFFNWPDAYKGRVGAGQVSTIAFRIPQGTSDVWAQHLINHNVHVTRMELFDSNTLMFKDTHGLSLALVEDTDVRDTAAIIGFHGVTMLSEQPEQTIQLLTAEMGLKQLNDNPNETHLATVGEWQHHVVVKKVFPNVAGRWGVGVVHHIAWSVPDKQTQLAWRTSLANKGYKLTDVKERFYFKAVYMAEPGNIIFEFATVGPGFTIDEPFDKLGRNLMLPPRLEEQREELERQLPTINI</sequence>